<name>A0AAW9DU97_ACIAO</name>
<feature type="chain" id="PRO_5043465802" evidence="1">
    <location>
        <begin position="22"/>
        <end position="208"/>
    </location>
</feature>
<feature type="domain" description="Thioredoxin-like fold" evidence="2">
    <location>
        <begin position="34"/>
        <end position="188"/>
    </location>
</feature>
<dbReference type="AlphaFoldDB" id="A0AAW9DU97"/>
<evidence type="ECO:0000256" key="1">
    <source>
        <dbReference type="SAM" id="SignalP"/>
    </source>
</evidence>
<dbReference type="Proteomes" id="UP001279553">
    <property type="component" value="Unassembled WGS sequence"/>
</dbReference>
<dbReference type="Pfam" id="PF13462">
    <property type="entry name" value="Thioredoxin_4"/>
    <property type="match status" value="1"/>
</dbReference>
<organism evidence="3 4">
    <name type="scientific">Acidiphilium acidophilum</name>
    <name type="common">Thiobacillus acidophilus</name>
    <dbReference type="NCBI Taxonomy" id="76588"/>
    <lineage>
        <taxon>Bacteria</taxon>
        <taxon>Pseudomonadati</taxon>
        <taxon>Pseudomonadota</taxon>
        <taxon>Alphaproteobacteria</taxon>
        <taxon>Acetobacterales</taxon>
        <taxon>Acidocellaceae</taxon>
        <taxon>Acidiphilium</taxon>
    </lineage>
</organism>
<keyword evidence="1" id="KW-0732">Signal</keyword>
<dbReference type="InterPro" id="IPR036249">
    <property type="entry name" value="Thioredoxin-like_sf"/>
</dbReference>
<dbReference type="Gene3D" id="3.40.30.10">
    <property type="entry name" value="Glutaredoxin"/>
    <property type="match status" value="1"/>
</dbReference>
<dbReference type="SUPFAM" id="SSF52833">
    <property type="entry name" value="Thioredoxin-like"/>
    <property type="match status" value="1"/>
</dbReference>
<feature type="signal peptide" evidence="1">
    <location>
        <begin position="1"/>
        <end position="21"/>
    </location>
</feature>
<dbReference type="EMBL" id="JAWXYB010000018">
    <property type="protein sequence ID" value="MDX5932207.1"/>
    <property type="molecule type" value="Genomic_DNA"/>
</dbReference>
<dbReference type="RefSeq" id="WP_319615051.1">
    <property type="nucleotide sequence ID" value="NZ_JAWXYB010000018.1"/>
</dbReference>
<keyword evidence="4" id="KW-1185">Reference proteome</keyword>
<dbReference type="InterPro" id="IPR012336">
    <property type="entry name" value="Thioredoxin-like_fold"/>
</dbReference>
<comment type="caution">
    <text evidence="3">The sequence shown here is derived from an EMBL/GenBank/DDBJ whole genome shotgun (WGS) entry which is preliminary data.</text>
</comment>
<proteinExistence type="predicted"/>
<evidence type="ECO:0000313" key="4">
    <source>
        <dbReference type="Proteomes" id="UP001279553"/>
    </source>
</evidence>
<gene>
    <name evidence="3" type="ORF">SIL87_15730</name>
</gene>
<protein>
    <submittedName>
        <fullName evidence="3">Thioredoxin domain-containing protein</fullName>
    </submittedName>
</protein>
<reference evidence="3 4" key="1">
    <citation type="submission" date="2023-11" db="EMBL/GenBank/DDBJ databases">
        <title>MicrobeMod: A computational toolkit for identifying prokaryotic methylation and restriction-modification with nanopore sequencing.</title>
        <authorList>
            <person name="Crits-Christoph A."/>
            <person name="Kang S.C."/>
            <person name="Lee H."/>
            <person name="Ostrov N."/>
        </authorList>
    </citation>
    <scope>NUCLEOTIDE SEQUENCE [LARGE SCALE GENOMIC DNA]</scope>
    <source>
        <strain evidence="3 4">DSMZ 700</strain>
    </source>
</reference>
<evidence type="ECO:0000259" key="2">
    <source>
        <dbReference type="Pfam" id="PF13462"/>
    </source>
</evidence>
<accession>A0AAW9DU97</accession>
<evidence type="ECO:0000313" key="3">
    <source>
        <dbReference type="EMBL" id="MDX5932207.1"/>
    </source>
</evidence>
<sequence length="208" mass="22933">MAWFRVGAVLMAVVTTMRVAAAGSGVSAASLVRPGDVVLGNPRGRVTIVDFYDTSCMPCRAMNRRIERMIREDPQIRYVPIDVPILGPQSVLGAKALVAARMQGQFHAMHAELMRQRRLPTRAVLRADAARLGFDVPRFMRDLAGAHAARVVDADLRRAAAMRLRYVPVVYIGRNRIPGAMSFRDLDWLVHHAGEQVVTEIVGPPDPS</sequence>